<evidence type="ECO:0000313" key="1">
    <source>
        <dbReference type="EMBL" id="MBB4151994.1"/>
    </source>
</evidence>
<evidence type="ECO:0000313" key="2">
    <source>
        <dbReference type="Proteomes" id="UP000590524"/>
    </source>
</evidence>
<dbReference type="EMBL" id="JACIEU010000063">
    <property type="protein sequence ID" value="MBB4151994.1"/>
    <property type="molecule type" value="Genomic_DNA"/>
</dbReference>
<gene>
    <name evidence="1" type="ORF">GGQ90_005809</name>
</gene>
<name>A0A7W6PZ13_9SPHN</name>
<sequence>MVGWINTNAESALEAQLHRKYSARRTAGEWFRLEPAEILEDLKWAGSNGFVARNADAFEIVAHDRDALPEHLGVWEWSDLELDECCPFCGSLCGMHFQEASQAYYCISCRRLSDFAEQVPDFDCEEDYLAWKADNPEPLPTGMDRFVILGPSPDFPEHLQRNRRLR</sequence>
<keyword evidence="2" id="KW-1185">Reference proteome</keyword>
<dbReference type="Pfam" id="PF13455">
    <property type="entry name" value="MUG113"/>
    <property type="match status" value="1"/>
</dbReference>
<comment type="caution">
    <text evidence="1">The sequence shown here is derived from an EMBL/GenBank/DDBJ whole genome shotgun (WGS) entry which is preliminary data.</text>
</comment>
<dbReference type="AlphaFoldDB" id="A0A7W6PZ13"/>
<protein>
    <submittedName>
        <fullName evidence="1">Uncharacterized protein</fullName>
    </submittedName>
</protein>
<accession>A0A7W6PZ13</accession>
<organism evidence="1 2">
    <name type="scientific">Sphingobium scionense</name>
    <dbReference type="NCBI Taxonomy" id="1404341"/>
    <lineage>
        <taxon>Bacteria</taxon>
        <taxon>Pseudomonadati</taxon>
        <taxon>Pseudomonadota</taxon>
        <taxon>Alphaproteobacteria</taxon>
        <taxon>Sphingomonadales</taxon>
        <taxon>Sphingomonadaceae</taxon>
        <taxon>Sphingobium</taxon>
    </lineage>
</organism>
<dbReference type="Proteomes" id="UP000590524">
    <property type="component" value="Unassembled WGS sequence"/>
</dbReference>
<reference evidence="1 2" key="1">
    <citation type="submission" date="2020-08" db="EMBL/GenBank/DDBJ databases">
        <title>Genomic Encyclopedia of Type Strains, Phase IV (KMG-IV): sequencing the most valuable type-strain genomes for metagenomic binning, comparative biology and taxonomic classification.</title>
        <authorList>
            <person name="Goeker M."/>
        </authorList>
    </citation>
    <scope>NUCLEOTIDE SEQUENCE [LARGE SCALE GENOMIC DNA]</scope>
    <source>
        <strain evidence="1 2">DSM 19371</strain>
    </source>
</reference>
<proteinExistence type="predicted"/>